<dbReference type="PROSITE" id="PS51257">
    <property type="entry name" value="PROKAR_LIPOPROTEIN"/>
    <property type="match status" value="1"/>
</dbReference>
<name>A0A1H8ZQ15_9BACT</name>
<feature type="signal peptide" evidence="1">
    <location>
        <begin position="1"/>
        <end position="26"/>
    </location>
</feature>
<protein>
    <submittedName>
        <fullName evidence="2">Tetratricopeptide repeat-containing protein</fullName>
    </submittedName>
</protein>
<keyword evidence="3" id="KW-1185">Reference proteome</keyword>
<organism evidence="2 3">
    <name type="scientific">Neolewinella agarilytica</name>
    <dbReference type="NCBI Taxonomy" id="478744"/>
    <lineage>
        <taxon>Bacteria</taxon>
        <taxon>Pseudomonadati</taxon>
        <taxon>Bacteroidota</taxon>
        <taxon>Saprospiria</taxon>
        <taxon>Saprospirales</taxon>
        <taxon>Lewinellaceae</taxon>
        <taxon>Neolewinella</taxon>
    </lineage>
</organism>
<dbReference type="OrthoDB" id="1494350at2"/>
<dbReference type="InParanoid" id="A0A1H8ZQ15"/>
<dbReference type="Proteomes" id="UP000199021">
    <property type="component" value="Unassembled WGS sequence"/>
</dbReference>
<dbReference type="RefSeq" id="WP_090165097.1">
    <property type="nucleotide sequence ID" value="NZ_FOFB01000001.1"/>
</dbReference>
<proteinExistence type="predicted"/>
<dbReference type="InterPro" id="IPR011990">
    <property type="entry name" value="TPR-like_helical_dom_sf"/>
</dbReference>
<reference evidence="3" key="1">
    <citation type="submission" date="2016-10" db="EMBL/GenBank/DDBJ databases">
        <authorList>
            <person name="Varghese N."/>
            <person name="Submissions S."/>
        </authorList>
    </citation>
    <scope>NUCLEOTIDE SEQUENCE [LARGE SCALE GENOMIC DNA]</scope>
    <source>
        <strain evidence="3">DSM 24740</strain>
    </source>
</reference>
<dbReference type="EMBL" id="FOFB01000001">
    <property type="protein sequence ID" value="SEP65758.1"/>
    <property type="molecule type" value="Genomic_DNA"/>
</dbReference>
<accession>A0A1H8ZQ15</accession>
<dbReference type="STRING" id="478744.SAMN05444359_101383"/>
<sequence length="204" mass="22465">MRILLTHSLLLSCLLMVSCGNNTDTAETDIPPAVTVAAAFEPAAAALDNKEGPAKVGGLLMQRFSAVSNAQTGALDMEASKSFVDLAQRLATEHPNDTLAALPLYRAAEVVRAMNDPKRAAAIYEQVHHSYPTFSKAAESLFMLAFTYDEDLNNMEKAKETYEKFLKLYPNNSFADDTKMLLENLGKSDEEILKELEEKAKMQQ</sequence>
<dbReference type="AlphaFoldDB" id="A0A1H8ZQ15"/>
<dbReference type="InterPro" id="IPR019734">
    <property type="entry name" value="TPR_rpt"/>
</dbReference>
<feature type="chain" id="PRO_5011451945" evidence="1">
    <location>
        <begin position="27"/>
        <end position="204"/>
    </location>
</feature>
<keyword evidence="1" id="KW-0732">Signal</keyword>
<gene>
    <name evidence="2" type="ORF">SAMN05444359_101383</name>
</gene>
<dbReference type="SUPFAM" id="SSF48452">
    <property type="entry name" value="TPR-like"/>
    <property type="match status" value="1"/>
</dbReference>
<dbReference type="Gene3D" id="1.25.40.10">
    <property type="entry name" value="Tetratricopeptide repeat domain"/>
    <property type="match status" value="1"/>
</dbReference>
<dbReference type="Pfam" id="PF13174">
    <property type="entry name" value="TPR_6"/>
    <property type="match status" value="2"/>
</dbReference>
<evidence type="ECO:0000256" key="1">
    <source>
        <dbReference type="SAM" id="SignalP"/>
    </source>
</evidence>
<evidence type="ECO:0000313" key="3">
    <source>
        <dbReference type="Proteomes" id="UP000199021"/>
    </source>
</evidence>
<evidence type="ECO:0000313" key="2">
    <source>
        <dbReference type="EMBL" id="SEP65758.1"/>
    </source>
</evidence>